<gene>
    <name evidence="5" type="ORF">NLU13_2444</name>
</gene>
<feature type="compositionally biased region" description="Basic residues" evidence="3">
    <location>
        <begin position="619"/>
        <end position="628"/>
    </location>
</feature>
<protein>
    <recommendedName>
        <fullName evidence="4">Zn(2)-C6 fungal-type domain-containing protein</fullName>
    </recommendedName>
</protein>
<name>A0AA39GSU8_SARSR</name>
<dbReference type="GO" id="GO:0005634">
    <property type="term" value="C:nucleus"/>
    <property type="evidence" value="ECO:0007669"/>
    <property type="project" value="TreeGrafter"/>
</dbReference>
<keyword evidence="1" id="KW-0479">Metal-binding</keyword>
<dbReference type="SUPFAM" id="SSF57701">
    <property type="entry name" value="Zn2/Cys6 DNA-binding domain"/>
    <property type="match status" value="1"/>
</dbReference>
<dbReference type="PROSITE" id="PS00463">
    <property type="entry name" value="ZN2_CY6_FUNGAL_1"/>
    <property type="match status" value="1"/>
</dbReference>
<reference evidence="5" key="1">
    <citation type="submission" date="2022-10" db="EMBL/GenBank/DDBJ databases">
        <title>Determination and structural analysis of whole genome sequence of Sarocladium strictum F4-1.</title>
        <authorList>
            <person name="Hu L."/>
            <person name="Jiang Y."/>
        </authorList>
    </citation>
    <scope>NUCLEOTIDE SEQUENCE</scope>
    <source>
        <strain evidence="5">F4-1</strain>
    </source>
</reference>
<dbReference type="Gene3D" id="4.10.240.10">
    <property type="entry name" value="Zn(2)-C6 fungal-type DNA-binding domain"/>
    <property type="match status" value="1"/>
</dbReference>
<dbReference type="GO" id="GO:0006351">
    <property type="term" value="P:DNA-templated transcription"/>
    <property type="evidence" value="ECO:0007669"/>
    <property type="project" value="InterPro"/>
</dbReference>
<sequence length="704" mass="78771">MQTSGHAAANGGKRARPCDTCRKRKRRCIVRSGDTACQLCQAASSRCTFDEPAVERLAHKRTAVDSGPITPVQHHVHAIPSAGNTAHAVNGTDSVIEDYDTLPVPSLLKTNLGLQQHRYIQYIGPSDEFETNLLALRPVDGKQETRFPNGTSCRRVSRDTHFALTPYSGTQVRAQELADLDTIESIVRPYGKSLVNLYFRIIHPCFPILDKKTFLEKYARTYREFSPPCLAGVYMLATKWWHYDRELSSQQKPDIDALQKIARTSLQGVIDRPKLSTIQGGLLLLQFQGSGNGAWALSSQMVAVAQELGLDSNCADWAIPTWEKGLRTRLGWAIFMIDKWMALCRGRPSHIVDDNWTPDATSEGHLWDTQEHDEEDRTVEGGTEPRIGGMVFEKIISLTHIVSEILQKFYSRKALADISSNVRTVLEQIKPVQVKLREWHRELPPELGLENEINRRLSPAAALHLSYFAAEIALHRVISSSLLRHPCDPQLVRICRDAAKERVTSAVNLVTGLKSQQLQAFWYFPSGYSLTTIGTFTALLFVTSQSTAEAQSYKKTLDDYRWFLRVSSPSTEHMRSAVQKLDIALSHVHELTAAEIVGDEIMDSDLPEESHSSTPSNRSPRRPQKKGSRTAQNAVRPSPSAYQDLATPLFYEDAILDALNSGLLLSSPVLQQYNFPPALLPRSPAFDATITTPQTLDFDYQRSD</sequence>
<dbReference type="InterPro" id="IPR036864">
    <property type="entry name" value="Zn2-C6_fun-type_DNA-bd_sf"/>
</dbReference>
<organism evidence="5 6">
    <name type="scientific">Sarocladium strictum</name>
    <name type="common">Black bundle disease fungus</name>
    <name type="synonym">Acremonium strictum</name>
    <dbReference type="NCBI Taxonomy" id="5046"/>
    <lineage>
        <taxon>Eukaryota</taxon>
        <taxon>Fungi</taxon>
        <taxon>Dikarya</taxon>
        <taxon>Ascomycota</taxon>
        <taxon>Pezizomycotina</taxon>
        <taxon>Sordariomycetes</taxon>
        <taxon>Hypocreomycetidae</taxon>
        <taxon>Hypocreales</taxon>
        <taxon>Sarocladiaceae</taxon>
        <taxon>Sarocladium</taxon>
    </lineage>
</organism>
<dbReference type="EMBL" id="JAPDFR010000001">
    <property type="protein sequence ID" value="KAK0392950.1"/>
    <property type="molecule type" value="Genomic_DNA"/>
</dbReference>
<dbReference type="InterPro" id="IPR001138">
    <property type="entry name" value="Zn2Cys6_DnaBD"/>
</dbReference>
<evidence type="ECO:0000256" key="2">
    <source>
        <dbReference type="ARBA" id="ARBA00023242"/>
    </source>
</evidence>
<dbReference type="SMART" id="SM00066">
    <property type="entry name" value="GAL4"/>
    <property type="match status" value="1"/>
</dbReference>
<dbReference type="GO" id="GO:0008270">
    <property type="term" value="F:zinc ion binding"/>
    <property type="evidence" value="ECO:0007669"/>
    <property type="project" value="InterPro"/>
</dbReference>
<accession>A0AA39GSU8</accession>
<evidence type="ECO:0000313" key="6">
    <source>
        <dbReference type="Proteomes" id="UP001175261"/>
    </source>
</evidence>
<dbReference type="GO" id="GO:0001080">
    <property type="term" value="P:nitrogen catabolite activation of transcription from RNA polymerase II promoter"/>
    <property type="evidence" value="ECO:0007669"/>
    <property type="project" value="TreeGrafter"/>
</dbReference>
<keyword evidence="2" id="KW-0539">Nucleus</keyword>
<dbReference type="InterPro" id="IPR050797">
    <property type="entry name" value="Carb_Metab_Trans_Reg"/>
</dbReference>
<evidence type="ECO:0000259" key="4">
    <source>
        <dbReference type="PROSITE" id="PS00463"/>
    </source>
</evidence>
<dbReference type="InterPro" id="IPR007219">
    <property type="entry name" value="XnlR_reg_dom"/>
</dbReference>
<dbReference type="CDD" id="cd12148">
    <property type="entry name" value="fungal_TF_MHR"/>
    <property type="match status" value="1"/>
</dbReference>
<dbReference type="AlphaFoldDB" id="A0AA39GSU8"/>
<feature type="region of interest" description="Disordered" evidence="3">
    <location>
        <begin position="602"/>
        <end position="639"/>
    </location>
</feature>
<comment type="caution">
    <text evidence="5">The sequence shown here is derived from an EMBL/GenBank/DDBJ whole genome shotgun (WGS) entry which is preliminary data.</text>
</comment>
<dbReference type="CDD" id="cd00067">
    <property type="entry name" value="GAL4"/>
    <property type="match status" value="1"/>
</dbReference>
<evidence type="ECO:0000313" key="5">
    <source>
        <dbReference type="EMBL" id="KAK0392950.1"/>
    </source>
</evidence>
<dbReference type="Pfam" id="PF04082">
    <property type="entry name" value="Fungal_trans"/>
    <property type="match status" value="1"/>
</dbReference>
<dbReference type="GO" id="GO:0003677">
    <property type="term" value="F:DNA binding"/>
    <property type="evidence" value="ECO:0007669"/>
    <property type="project" value="InterPro"/>
</dbReference>
<evidence type="ECO:0000256" key="1">
    <source>
        <dbReference type="ARBA" id="ARBA00022723"/>
    </source>
</evidence>
<dbReference type="GO" id="GO:0000981">
    <property type="term" value="F:DNA-binding transcription factor activity, RNA polymerase II-specific"/>
    <property type="evidence" value="ECO:0007669"/>
    <property type="project" value="InterPro"/>
</dbReference>
<dbReference type="Proteomes" id="UP001175261">
    <property type="component" value="Unassembled WGS sequence"/>
</dbReference>
<feature type="region of interest" description="Disordered" evidence="3">
    <location>
        <begin position="362"/>
        <end position="383"/>
    </location>
</feature>
<dbReference type="Pfam" id="PF00172">
    <property type="entry name" value="Zn_clus"/>
    <property type="match status" value="1"/>
</dbReference>
<proteinExistence type="predicted"/>
<feature type="domain" description="Zn(2)-C6 fungal-type" evidence="4">
    <location>
        <begin position="17"/>
        <end position="47"/>
    </location>
</feature>
<dbReference type="SMART" id="SM00906">
    <property type="entry name" value="Fungal_trans"/>
    <property type="match status" value="1"/>
</dbReference>
<keyword evidence="6" id="KW-1185">Reference proteome</keyword>
<evidence type="ECO:0000256" key="3">
    <source>
        <dbReference type="SAM" id="MobiDB-lite"/>
    </source>
</evidence>
<dbReference type="PANTHER" id="PTHR31668:SF4">
    <property type="entry name" value="TRANSCRIPTIONAL ACTIVATOR PROTEIN DAL81"/>
    <property type="match status" value="1"/>
</dbReference>
<dbReference type="PANTHER" id="PTHR31668">
    <property type="entry name" value="GLUCOSE TRANSPORT TRANSCRIPTION REGULATOR RGT1-RELATED-RELATED"/>
    <property type="match status" value="1"/>
</dbReference>